<dbReference type="Proteomes" id="UP001378592">
    <property type="component" value="Unassembled WGS sequence"/>
</dbReference>
<feature type="active site" description="Proton acceptor" evidence="5">
    <location>
        <position position="599"/>
    </location>
</feature>
<evidence type="ECO:0000313" key="9">
    <source>
        <dbReference type="Proteomes" id="UP001378592"/>
    </source>
</evidence>
<dbReference type="InterPro" id="IPR036188">
    <property type="entry name" value="FAD/NAD-bd_sf"/>
</dbReference>
<dbReference type="Pfam" id="PF00732">
    <property type="entry name" value="GMC_oxred_N"/>
    <property type="match status" value="1"/>
</dbReference>
<keyword evidence="3" id="KW-0285">Flavoprotein</keyword>
<dbReference type="PIRSF" id="PIRSF000137">
    <property type="entry name" value="Alcohol_oxidase"/>
    <property type="match status" value="1"/>
</dbReference>
<evidence type="ECO:0000256" key="6">
    <source>
        <dbReference type="PIRSR" id="PIRSR000137-2"/>
    </source>
</evidence>
<dbReference type="PANTHER" id="PTHR11552">
    <property type="entry name" value="GLUCOSE-METHANOL-CHOLINE GMC OXIDOREDUCTASE"/>
    <property type="match status" value="1"/>
</dbReference>
<evidence type="ECO:0000256" key="4">
    <source>
        <dbReference type="ARBA" id="ARBA00022827"/>
    </source>
</evidence>
<proteinExistence type="inferred from homology"/>
<dbReference type="PROSITE" id="PS51257">
    <property type="entry name" value="PROKAR_LIPOPROTEIN"/>
    <property type="match status" value="1"/>
</dbReference>
<dbReference type="SUPFAM" id="SSF51905">
    <property type="entry name" value="FAD/NAD(P)-binding domain"/>
    <property type="match status" value="1"/>
</dbReference>
<keyword evidence="9" id="KW-1185">Reference proteome</keyword>
<sequence>MGRERSNKSRSSGAECVWPWSVAAAAWLAWVACARAQTVLDVLPRVVARERELFREPCDDRGGRTTFDFVVVGAGAAGCVLANRLSEGSRWTVLLVEAGGEETLAQDVPYFARDIASQDDWGFEMGPTRSGCVGAPGASCPYRRAHVMGGCTTINGLNAVRGNRQDYDHWRDAGNPGWGYDDVLPYFKKVENVQIPELRNSSYRGTDGYIPINYSPYKVPGTDEFLEAAKELGIPLVDYNGETQEGVSRIQFTQSKCSRVSANRGYLFPVRDRKNLFVRKRSLVTRLIIVGATAVGVEYERDGEKQRVYATREVIVSAGSIMSPVILMLSGIGPKLHLEKFGIPVVKDLPVGENLKDHPSYYGLQIIFKPDTYPSRSKVTSDPKYVFDYFENCTGPLTWAFIESIRFSHVGNSSEASWPNIESYYIYSEETVDREPAKALGIPPEFYEKFYAPLQGKLTSSYVVLLMRPRSRGFVRLTGNCSRDAPHVDPRMLTDDADVRELAEGVMQAARIFDTDAMRRLGARVYDAAVPGCEGLDKATVQYWECAVRTASHNMYHPCCSCRMGGDDGAVVTPELRVRGVGRLRVVDASVFPDMPTAHTMLPTYMVAEKAADIIRSSHQLPFPGPFG</sequence>
<dbReference type="InterPro" id="IPR012132">
    <property type="entry name" value="GMC_OxRdtase"/>
</dbReference>
<protein>
    <recommendedName>
        <fullName evidence="7">Glucose-methanol-choline oxidoreductase N-terminal domain-containing protein</fullName>
    </recommendedName>
</protein>
<dbReference type="InterPro" id="IPR000172">
    <property type="entry name" value="GMC_OxRdtase_N"/>
</dbReference>
<accession>A0AAN9VPE8</accession>
<feature type="binding site" evidence="6">
    <location>
        <position position="147"/>
    </location>
    <ligand>
        <name>FAD</name>
        <dbReference type="ChEBI" id="CHEBI:57692"/>
    </ligand>
</feature>
<comment type="cofactor">
    <cofactor evidence="1 6">
        <name>FAD</name>
        <dbReference type="ChEBI" id="CHEBI:57692"/>
    </cofactor>
</comment>
<evidence type="ECO:0000259" key="7">
    <source>
        <dbReference type="PROSITE" id="PS00624"/>
    </source>
</evidence>
<evidence type="ECO:0000256" key="5">
    <source>
        <dbReference type="PIRSR" id="PIRSR000137-1"/>
    </source>
</evidence>
<dbReference type="SUPFAM" id="SSF54373">
    <property type="entry name" value="FAD-linked reductases, C-terminal domain"/>
    <property type="match status" value="1"/>
</dbReference>
<dbReference type="GO" id="GO:0016614">
    <property type="term" value="F:oxidoreductase activity, acting on CH-OH group of donors"/>
    <property type="evidence" value="ECO:0007669"/>
    <property type="project" value="InterPro"/>
</dbReference>
<dbReference type="EMBL" id="JAZDUA010000086">
    <property type="protein sequence ID" value="KAK7868840.1"/>
    <property type="molecule type" value="Genomic_DNA"/>
</dbReference>
<dbReference type="PANTHER" id="PTHR11552:SF147">
    <property type="entry name" value="CHOLINE DEHYDROGENASE, MITOCHONDRIAL"/>
    <property type="match status" value="1"/>
</dbReference>
<evidence type="ECO:0000256" key="2">
    <source>
        <dbReference type="ARBA" id="ARBA00010790"/>
    </source>
</evidence>
<comment type="similarity">
    <text evidence="2">Belongs to the GMC oxidoreductase family.</text>
</comment>
<feature type="domain" description="Glucose-methanol-choline oxidoreductase N-terminal" evidence="7">
    <location>
        <begin position="319"/>
        <end position="333"/>
    </location>
</feature>
<dbReference type="Gene3D" id="3.50.50.60">
    <property type="entry name" value="FAD/NAD(P)-binding domain"/>
    <property type="match status" value="1"/>
</dbReference>
<evidence type="ECO:0000256" key="1">
    <source>
        <dbReference type="ARBA" id="ARBA00001974"/>
    </source>
</evidence>
<comment type="caution">
    <text evidence="8">The sequence shown here is derived from an EMBL/GenBank/DDBJ whole genome shotgun (WGS) entry which is preliminary data.</text>
</comment>
<dbReference type="AlphaFoldDB" id="A0AAN9VPE8"/>
<dbReference type="GO" id="GO:0050660">
    <property type="term" value="F:flavin adenine dinucleotide binding"/>
    <property type="evidence" value="ECO:0007669"/>
    <property type="project" value="InterPro"/>
</dbReference>
<name>A0AAN9VPE8_9ORTH</name>
<organism evidence="8 9">
    <name type="scientific">Gryllus longicercus</name>
    <dbReference type="NCBI Taxonomy" id="2509291"/>
    <lineage>
        <taxon>Eukaryota</taxon>
        <taxon>Metazoa</taxon>
        <taxon>Ecdysozoa</taxon>
        <taxon>Arthropoda</taxon>
        <taxon>Hexapoda</taxon>
        <taxon>Insecta</taxon>
        <taxon>Pterygota</taxon>
        <taxon>Neoptera</taxon>
        <taxon>Polyneoptera</taxon>
        <taxon>Orthoptera</taxon>
        <taxon>Ensifera</taxon>
        <taxon>Gryllidea</taxon>
        <taxon>Grylloidea</taxon>
        <taxon>Gryllidae</taxon>
        <taxon>Gryllinae</taxon>
        <taxon>Gryllus</taxon>
    </lineage>
</organism>
<evidence type="ECO:0000256" key="3">
    <source>
        <dbReference type="ARBA" id="ARBA00022630"/>
    </source>
</evidence>
<keyword evidence="4 6" id="KW-0274">FAD</keyword>
<dbReference type="PROSITE" id="PS00624">
    <property type="entry name" value="GMC_OXRED_2"/>
    <property type="match status" value="1"/>
</dbReference>
<feature type="active site" description="Proton donor" evidence="5">
    <location>
        <position position="557"/>
    </location>
</feature>
<gene>
    <name evidence="8" type="ORF">R5R35_003674</name>
</gene>
<reference evidence="8 9" key="1">
    <citation type="submission" date="2024-03" db="EMBL/GenBank/DDBJ databases">
        <title>The genome assembly and annotation of the cricket Gryllus longicercus Weissman &amp; Gray.</title>
        <authorList>
            <person name="Szrajer S."/>
            <person name="Gray D."/>
            <person name="Ylla G."/>
        </authorList>
    </citation>
    <scope>NUCLEOTIDE SEQUENCE [LARGE SCALE GENOMIC DNA]</scope>
    <source>
        <strain evidence="8">DAG 2021-001</strain>
        <tissue evidence="8">Whole body minus gut</tissue>
    </source>
</reference>
<dbReference type="InterPro" id="IPR007867">
    <property type="entry name" value="GMC_OxRtase_C"/>
</dbReference>
<evidence type="ECO:0000313" key="8">
    <source>
        <dbReference type="EMBL" id="KAK7868840.1"/>
    </source>
</evidence>
<dbReference type="Gene3D" id="3.30.560.10">
    <property type="entry name" value="Glucose Oxidase, domain 3"/>
    <property type="match status" value="1"/>
</dbReference>
<dbReference type="Pfam" id="PF05199">
    <property type="entry name" value="GMC_oxred_C"/>
    <property type="match status" value="1"/>
</dbReference>
<feature type="binding site" evidence="6">
    <location>
        <position position="284"/>
    </location>
    <ligand>
        <name>FAD</name>
        <dbReference type="ChEBI" id="CHEBI:57692"/>
    </ligand>
</feature>